<dbReference type="Proteomes" id="UP000193409">
    <property type="component" value="Unassembled WGS sequence"/>
</dbReference>
<dbReference type="InterPro" id="IPR033900">
    <property type="entry name" value="Gram_neg_porin_domain"/>
</dbReference>
<name>A0A1Y5SFR6_9RHOB</name>
<accession>A0A1Y5SFR6</accession>
<evidence type="ECO:0000313" key="4">
    <source>
        <dbReference type="Proteomes" id="UP000193409"/>
    </source>
</evidence>
<reference evidence="3 4" key="1">
    <citation type="submission" date="2017-03" db="EMBL/GenBank/DDBJ databases">
        <authorList>
            <person name="Afonso C.L."/>
            <person name="Miller P.J."/>
            <person name="Scott M.A."/>
            <person name="Spackman E."/>
            <person name="Goraichik I."/>
            <person name="Dimitrov K.M."/>
            <person name="Suarez D.L."/>
            <person name="Swayne D.E."/>
        </authorList>
    </citation>
    <scope>NUCLEOTIDE SEQUENCE [LARGE SCALE GENOMIC DNA]</scope>
    <source>
        <strain evidence="3 4">CECT 7680</strain>
    </source>
</reference>
<dbReference type="GO" id="GO:0016020">
    <property type="term" value="C:membrane"/>
    <property type="evidence" value="ECO:0007669"/>
    <property type="project" value="InterPro"/>
</dbReference>
<dbReference type="GO" id="GO:0015288">
    <property type="term" value="F:porin activity"/>
    <property type="evidence" value="ECO:0007669"/>
    <property type="project" value="InterPro"/>
</dbReference>
<dbReference type="SUPFAM" id="SSF56935">
    <property type="entry name" value="Porins"/>
    <property type="match status" value="1"/>
</dbReference>
<feature type="signal peptide" evidence="1">
    <location>
        <begin position="1"/>
        <end position="21"/>
    </location>
</feature>
<evidence type="ECO:0000259" key="2">
    <source>
        <dbReference type="Pfam" id="PF13609"/>
    </source>
</evidence>
<keyword evidence="4" id="KW-1185">Reference proteome</keyword>
<dbReference type="Gene3D" id="2.40.160.10">
    <property type="entry name" value="Porin"/>
    <property type="match status" value="1"/>
</dbReference>
<organism evidence="3 4">
    <name type="scientific">Pseudoruegeria aquimaris</name>
    <dbReference type="NCBI Taxonomy" id="393663"/>
    <lineage>
        <taxon>Bacteria</taxon>
        <taxon>Pseudomonadati</taxon>
        <taxon>Pseudomonadota</taxon>
        <taxon>Alphaproteobacteria</taxon>
        <taxon>Rhodobacterales</taxon>
        <taxon>Roseobacteraceae</taxon>
        <taxon>Pseudoruegeria</taxon>
    </lineage>
</organism>
<gene>
    <name evidence="3" type="ORF">PSA7680_01770</name>
</gene>
<evidence type="ECO:0000313" key="3">
    <source>
        <dbReference type="EMBL" id="SLN36654.1"/>
    </source>
</evidence>
<evidence type="ECO:0000256" key="1">
    <source>
        <dbReference type="SAM" id="SignalP"/>
    </source>
</evidence>
<feature type="chain" id="PRO_5013074128" description="Porin domain-containing protein" evidence="1">
    <location>
        <begin position="22"/>
        <end position="362"/>
    </location>
</feature>
<dbReference type="OrthoDB" id="974738at2"/>
<dbReference type="EMBL" id="FWFQ01000010">
    <property type="protein sequence ID" value="SLN36654.1"/>
    <property type="molecule type" value="Genomic_DNA"/>
</dbReference>
<proteinExistence type="predicted"/>
<protein>
    <recommendedName>
        <fullName evidence="2">Porin domain-containing protein</fullName>
    </recommendedName>
</protein>
<dbReference type="RefSeq" id="WP_085868333.1">
    <property type="nucleotide sequence ID" value="NZ_FWFQ01000010.1"/>
</dbReference>
<sequence>MKAAIPLLTATALALPTAFWAQGTSAIEFYGHFNPAWQSVDDGGQTTNTFTDNSNANSRFGFNVTGDLGDTGNSFLFNFETGLGFRQSGAVSQLNAPDFWDIKRTDLRKFEVIFSTGYGTFSAGQGSMASDGAVGSDFTGVGVVAGSAIGDQAGGFQFRDAGGTLSGIAISDVFKNFDGSRRFRLRYDTPQYGGFKVAAAYGIEVLTSGDDRDFYDLAVFYADTFGDVEFAASAGYSDTSDSNAGAYAGSAGILHTPSGVSFTLIAGGADTDASYAMARLGLERDVVSWGATAAALDYYAGEDFDTAGSDSDLWGVSLVQKIDAANMELYAGYRAYSFADTSGTLYQDMDSWLLGARWKYDF</sequence>
<dbReference type="Pfam" id="PF13609">
    <property type="entry name" value="Porin_4"/>
    <property type="match status" value="1"/>
</dbReference>
<dbReference type="InterPro" id="IPR023614">
    <property type="entry name" value="Porin_dom_sf"/>
</dbReference>
<dbReference type="AlphaFoldDB" id="A0A1Y5SFR6"/>
<keyword evidence="1" id="KW-0732">Signal</keyword>
<feature type="domain" description="Porin" evidence="2">
    <location>
        <begin position="10"/>
        <end position="338"/>
    </location>
</feature>